<evidence type="ECO:0000259" key="1">
    <source>
        <dbReference type="Pfam" id="PF24924"/>
    </source>
</evidence>
<keyword evidence="3" id="KW-1185">Reference proteome</keyword>
<protein>
    <recommendedName>
        <fullName evidence="1">DUF7745 domain-containing protein</fullName>
    </recommendedName>
</protein>
<dbReference type="Pfam" id="PF24924">
    <property type="entry name" value="DUF7745"/>
    <property type="match status" value="1"/>
</dbReference>
<dbReference type="PANTHER" id="PTHR48154:SF1">
    <property type="entry name" value="PROTEIN, PUTATIVE-RELATED"/>
    <property type="match status" value="1"/>
</dbReference>
<dbReference type="PANTHER" id="PTHR48154">
    <property type="entry name" value="PROTEIN, PUTATIVE-RELATED"/>
    <property type="match status" value="1"/>
</dbReference>
<feature type="domain" description="DUF7745" evidence="1">
    <location>
        <begin position="18"/>
        <end position="278"/>
    </location>
</feature>
<proteinExistence type="predicted"/>
<evidence type="ECO:0000313" key="3">
    <source>
        <dbReference type="Proteomes" id="UP001058974"/>
    </source>
</evidence>
<comment type="caution">
    <text evidence="2">The sequence shown here is derived from an EMBL/GenBank/DDBJ whole genome shotgun (WGS) entry which is preliminary data.</text>
</comment>
<dbReference type="AlphaFoldDB" id="A0A9D5AF10"/>
<accession>A0A9D5AF10</accession>
<dbReference type="Gramene" id="Psat05G0234500-T1">
    <property type="protein sequence ID" value="KAI5405519.1"/>
    <property type="gene ID" value="KIW84_052345"/>
</dbReference>
<dbReference type="EMBL" id="JAMSHJ010000005">
    <property type="protein sequence ID" value="KAI5405519.1"/>
    <property type="molecule type" value="Genomic_DNA"/>
</dbReference>
<organism evidence="2 3">
    <name type="scientific">Pisum sativum</name>
    <name type="common">Garden pea</name>
    <name type="synonym">Lathyrus oleraceus</name>
    <dbReference type="NCBI Taxonomy" id="3888"/>
    <lineage>
        <taxon>Eukaryota</taxon>
        <taxon>Viridiplantae</taxon>
        <taxon>Streptophyta</taxon>
        <taxon>Embryophyta</taxon>
        <taxon>Tracheophyta</taxon>
        <taxon>Spermatophyta</taxon>
        <taxon>Magnoliopsida</taxon>
        <taxon>eudicotyledons</taxon>
        <taxon>Gunneridae</taxon>
        <taxon>Pentapetalae</taxon>
        <taxon>rosids</taxon>
        <taxon>fabids</taxon>
        <taxon>Fabales</taxon>
        <taxon>Fabaceae</taxon>
        <taxon>Papilionoideae</taxon>
        <taxon>50 kb inversion clade</taxon>
        <taxon>NPAAA clade</taxon>
        <taxon>Hologalegina</taxon>
        <taxon>IRL clade</taxon>
        <taxon>Fabeae</taxon>
        <taxon>Lathyrus</taxon>
    </lineage>
</organism>
<dbReference type="InterPro" id="IPR056647">
    <property type="entry name" value="DUF7745"/>
</dbReference>
<sequence length="355" mass="40564">MASRKTIRINFVATSPQLKDLVSELPDHAQFIKKHGSLLNLVTTGFKEDMMRVLFQFFDPKHHGFTFPDYQLVPTLEEFSRLLGIPILDQTPFSGLEKILKSEEVAAALHMTKSDIETNWVTRSGVKGLLAKFLINKAREFLKVINIHAFEDVLALLIYGLVLFPNPDQFIDMNAVRIFLTHNPVPTLLGDILHSLHTRTMKRQGTLMCCVPLLSRWFISHLPQSVLKNEQNLKWSQRIMSLSHSDIHWCPQPKENVIIIDRCGEFSNVPLLGIRGGLRQRFVRAWGMVKRSTLGQKNSIPMEPYLRWVRARARELTMPYLAIGPLIVEPKVEGGAPQIIPYPDMLTNVEELKKS</sequence>
<reference evidence="2 3" key="1">
    <citation type="journal article" date="2022" name="Nat. Genet.">
        <title>Improved pea reference genome and pan-genome highlight genomic features and evolutionary characteristics.</title>
        <authorList>
            <person name="Yang T."/>
            <person name="Liu R."/>
            <person name="Luo Y."/>
            <person name="Hu S."/>
            <person name="Wang D."/>
            <person name="Wang C."/>
            <person name="Pandey M.K."/>
            <person name="Ge S."/>
            <person name="Xu Q."/>
            <person name="Li N."/>
            <person name="Li G."/>
            <person name="Huang Y."/>
            <person name="Saxena R.K."/>
            <person name="Ji Y."/>
            <person name="Li M."/>
            <person name="Yan X."/>
            <person name="He Y."/>
            <person name="Liu Y."/>
            <person name="Wang X."/>
            <person name="Xiang C."/>
            <person name="Varshney R.K."/>
            <person name="Ding H."/>
            <person name="Gao S."/>
            <person name="Zong X."/>
        </authorList>
    </citation>
    <scope>NUCLEOTIDE SEQUENCE [LARGE SCALE GENOMIC DNA]</scope>
    <source>
        <strain evidence="2 3">cv. Zhongwan 6</strain>
    </source>
</reference>
<name>A0A9D5AF10_PEA</name>
<evidence type="ECO:0000313" key="2">
    <source>
        <dbReference type="EMBL" id="KAI5405519.1"/>
    </source>
</evidence>
<gene>
    <name evidence="2" type="ORF">KIW84_052345</name>
</gene>
<dbReference type="Proteomes" id="UP001058974">
    <property type="component" value="Chromosome 5"/>
</dbReference>